<evidence type="ECO:0000256" key="2">
    <source>
        <dbReference type="PROSITE-ProRule" id="PRU00497"/>
    </source>
</evidence>
<gene>
    <name evidence="5" type="ORF">MNOR_LOCUS22233</name>
</gene>
<proteinExistence type="predicted"/>
<reference evidence="5 6" key="1">
    <citation type="submission" date="2024-05" db="EMBL/GenBank/DDBJ databases">
        <authorList>
            <person name="Wallberg A."/>
        </authorList>
    </citation>
    <scope>NUCLEOTIDE SEQUENCE [LARGE SCALE GENOMIC DNA]</scope>
</reference>
<feature type="chain" id="PRO_5043517109" description="Cuticle protein" evidence="4">
    <location>
        <begin position="27"/>
        <end position="222"/>
    </location>
</feature>
<name>A0AAV2RC30_MEGNR</name>
<feature type="signal peptide" evidence="4">
    <location>
        <begin position="1"/>
        <end position="26"/>
    </location>
</feature>
<keyword evidence="4" id="KW-0732">Signal</keyword>
<dbReference type="PANTHER" id="PTHR12236:SF79">
    <property type="entry name" value="CUTICULAR PROTEIN 50CB-RELATED"/>
    <property type="match status" value="1"/>
</dbReference>
<feature type="non-terminal residue" evidence="5">
    <location>
        <position position="1"/>
    </location>
</feature>
<accession>A0AAV2RC30</accession>
<comment type="caution">
    <text evidence="5">The sequence shown here is derived from an EMBL/GenBank/DDBJ whole genome shotgun (WGS) entry which is preliminary data.</text>
</comment>
<dbReference type="GO" id="GO:0031012">
    <property type="term" value="C:extracellular matrix"/>
    <property type="evidence" value="ECO:0007669"/>
    <property type="project" value="TreeGrafter"/>
</dbReference>
<dbReference type="GO" id="GO:0042302">
    <property type="term" value="F:structural constituent of cuticle"/>
    <property type="evidence" value="ECO:0007669"/>
    <property type="project" value="UniProtKB-UniRule"/>
</dbReference>
<dbReference type="PROSITE" id="PS51155">
    <property type="entry name" value="CHIT_BIND_RR_2"/>
    <property type="match status" value="1"/>
</dbReference>
<dbReference type="InterPro" id="IPR051217">
    <property type="entry name" value="Insect_Cuticle_Struc_Prot"/>
</dbReference>
<dbReference type="PANTHER" id="PTHR12236">
    <property type="entry name" value="STRUCTURAL CONTITUENT OF CUTICLE"/>
    <property type="match status" value="1"/>
</dbReference>
<evidence type="ECO:0000256" key="1">
    <source>
        <dbReference type="ARBA" id="ARBA00022460"/>
    </source>
</evidence>
<dbReference type="InterPro" id="IPR000618">
    <property type="entry name" value="Insect_cuticle"/>
</dbReference>
<feature type="region of interest" description="Disordered" evidence="3">
    <location>
        <begin position="50"/>
        <end position="70"/>
    </location>
</feature>
<dbReference type="PRINTS" id="PR01217">
    <property type="entry name" value="PRICHEXTENSN"/>
</dbReference>
<organism evidence="5 6">
    <name type="scientific">Meganyctiphanes norvegica</name>
    <name type="common">Northern krill</name>
    <name type="synonym">Thysanopoda norvegica</name>
    <dbReference type="NCBI Taxonomy" id="48144"/>
    <lineage>
        <taxon>Eukaryota</taxon>
        <taxon>Metazoa</taxon>
        <taxon>Ecdysozoa</taxon>
        <taxon>Arthropoda</taxon>
        <taxon>Crustacea</taxon>
        <taxon>Multicrustacea</taxon>
        <taxon>Malacostraca</taxon>
        <taxon>Eumalacostraca</taxon>
        <taxon>Eucarida</taxon>
        <taxon>Euphausiacea</taxon>
        <taxon>Euphausiidae</taxon>
        <taxon>Meganyctiphanes</taxon>
    </lineage>
</organism>
<dbReference type="GO" id="GO:0005615">
    <property type="term" value="C:extracellular space"/>
    <property type="evidence" value="ECO:0007669"/>
    <property type="project" value="TreeGrafter"/>
</dbReference>
<evidence type="ECO:0008006" key="7">
    <source>
        <dbReference type="Google" id="ProtNLM"/>
    </source>
</evidence>
<feature type="non-terminal residue" evidence="5">
    <location>
        <position position="222"/>
    </location>
</feature>
<evidence type="ECO:0000313" key="6">
    <source>
        <dbReference type="Proteomes" id="UP001497623"/>
    </source>
</evidence>
<keyword evidence="1 2" id="KW-0193">Cuticle</keyword>
<dbReference type="Proteomes" id="UP001497623">
    <property type="component" value="Unassembled WGS sequence"/>
</dbReference>
<evidence type="ECO:0000313" key="5">
    <source>
        <dbReference type="EMBL" id="CAL4120963.1"/>
    </source>
</evidence>
<sequence length="222" mass="25042">KRQHGTHHIMALQFLLLALVGTCALALPRTPRYPSYHPRPHYPAPYEPSPYKPYEPAPYEPTPYKPAPSYEPAPYKAPAPSYHHEPEYADTPPKYKYTYGVKDDYNQVNFEQTEERDGYKTDGGYTVDLPDGRKQVVTYKDHGDGLVAEIHYEGEIKPVAYSPPAYDPPAYHAPEPTYPAHPPPPYNAPPPPYGAYHAEPYFPAYAPAPSYPRYPSYPAPPA</sequence>
<keyword evidence="6" id="KW-1185">Reference proteome</keyword>
<evidence type="ECO:0000256" key="4">
    <source>
        <dbReference type="SAM" id="SignalP"/>
    </source>
</evidence>
<protein>
    <recommendedName>
        <fullName evidence="7">Cuticle protein</fullName>
    </recommendedName>
</protein>
<dbReference type="Pfam" id="PF00379">
    <property type="entry name" value="Chitin_bind_4"/>
    <property type="match status" value="1"/>
</dbReference>
<evidence type="ECO:0000256" key="3">
    <source>
        <dbReference type="SAM" id="MobiDB-lite"/>
    </source>
</evidence>
<dbReference type="EMBL" id="CAXKWB010018553">
    <property type="protein sequence ID" value="CAL4120963.1"/>
    <property type="molecule type" value="Genomic_DNA"/>
</dbReference>
<dbReference type="AlphaFoldDB" id="A0AAV2RC30"/>